<protein>
    <submittedName>
        <fullName evidence="3">Serine hydrolase domain-containing protein</fullName>
        <ecNumber evidence="3">3.-.-.-</ecNumber>
    </submittedName>
</protein>
<dbReference type="GO" id="GO:0016787">
    <property type="term" value="F:hydrolase activity"/>
    <property type="evidence" value="ECO:0007669"/>
    <property type="project" value="UniProtKB-KW"/>
</dbReference>
<feature type="signal peptide" evidence="1">
    <location>
        <begin position="1"/>
        <end position="29"/>
    </location>
</feature>
<name>A0AB39RPV6_9ACTN</name>
<dbReference type="InterPro" id="IPR012338">
    <property type="entry name" value="Beta-lactam/transpept-like"/>
</dbReference>
<evidence type="ECO:0000313" key="3">
    <source>
        <dbReference type="EMBL" id="XDQ56448.1"/>
    </source>
</evidence>
<proteinExistence type="predicted"/>
<dbReference type="SUPFAM" id="SSF56601">
    <property type="entry name" value="beta-lactamase/transpeptidase-like"/>
    <property type="match status" value="1"/>
</dbReference>
<dbReference type="Gene3D" id="3.40.710.10">
    <property type="entry name" value="DD-peptidase/beta-lactamase superfamily"/>
    <property type="match status" value="1"/>
</dbReference>
<gene>
    <name evidence="3" type="ORF">AB5J53_34620</name>
</gene>
<dbReference type="EMBL" id="CP163443">
    <property type="protein sequence ID" value="XDQ56448.1"/>
    <property type="molecule type" value="Genomic_DNA"/>
</dbReference>
<dbReference type="PANTHER" id="PTHR46825">
    <property type="entry name" value="D-ALANYL-D-ALANINE-CARBOXYPEPTIDASE/ENDOPEPTIDASE AMPH"/>
    <property type="match status" value="1"/>
</dbReference>
<dbReference type="InterPro" id="IPR006311">
    <property type="entry name" value="TAT_signal"/>
</dbReference>
<keyword evidence="1" id="KW-0732">Signal</keyword>
<feature type="chain" id="PRO_5044302342" evidence="1">
    <location>
        <begin position="30"/>
        <end position="382"/>
    </location>
</feature>
<accession>A0AB39RPV6</accession>
<dbReference type="RefSeq" id="WP_369249535.1">
    <property type="nucleotide sequence ID" value="NZ_CP163443.1"/>
</dbReference>
<keyword evidence="3" id="KW-0378">Hydrolase</keyword>
<evidence type="ECO:0000259" key="2">
    <source>
        <dbReference type="Pfam" id="PF00144"/>
    </source>
</evidence>
<sequence>MAVRRPVVALAVAVALGLAAGPLSAPALASPGTVAARTTGPDAEALRAALAGLPDADATAALVRVGGTDGRWRGSAGVHDLASGRKADPNALFRAGSTTKVVTAAVVLQLAAEGKVELGTPVQHYLPGLLSTAFKPITVRQLLNHTSGIQAGDGFGDSFEEAYAHRFDTLTPKEVVVSAVAKGPEFRPGEKQDYLNINYTILGMLIEKVTGHTYAREATRRILRPAGMRHSYFPGTDPRIHGPHNHGYQAVKRADGTTEFVDVTDWNQADRWAAGDMISTTADLERLITHLFRGDLVPEPQLEEMFTVPSGIEGADMSAGLQRFEYGGRVYWLKSGARYGYSAVVVATRDLSRTLVYSVNSTDAKGESMNPVAQRIALAALK</sequence>
<feature type="domain" description="Beta-lactamase-related" evidence="2">
    <location>
        <begin position="69"/>
        <end position="370"/>
    </location>
</feature>
<dbReference type="PANTHER" id="PTHR46825:SF7">
    <property type="entry name" value="D-ALANYL-D-ALANINE CARBOXYPEPTIDASE"/>
    <property type="match status" value="1"/>
</dbReference>
<evidence type="ECO:0000256" key="1">
    <source>
        <dbReference type="SAM" id="SignalP"/>
    </source>
</evidence>
<reference evidence="3" key="1">
    <citation type="submission" date="2024-07" db="EMBL/GenBank/DDBJ databases">
        <authorList>
            <person name="Yu S.T."/>
        </authorList>
    </citation>
    <scope>NUCLEOTIDE SEQUENCE</scope>
    <source>
        <strain evidence="3">R41</strain>
    </source>
</reference>
<dbReference type="AlphaFoldDB" id="A0AB39RPV6"/>
<dbReference type="PROSITE" id="PS51318">
    <property type="entry name" value="TAT"/>
    <property type="match status" value="1"/>
</dbReference>
<dbReference type="InterPro" id="IPR001466">
    <property type="entry name" value="Beta-lactam-related"/>
</dbReference>
<organism evidence="3">
    <name type="scientific">Streptomyces sp. R41</name>
    <dbReference type="NCBI Taxonomy" id="3238632"/>
    <lineage>
        <taxon>Bacteria</taxon>
        <taxon>Bacillati</taxon>
        <taxon>Actinomycetota</taxon>
        <taxon>Actinomycetes</taxon>
        <taxon>Kitasatosporales</taxon>
        <taxon>Streptomycetaceae</taxon>
        <taxon>Streptomyces</taxon>
    </lineage>
</organism>
<dbReference type="InterPro" id="IPR050491">
    <property type="entry name" value="AmpC-like"/>
</dbReference>
<dbReference type="EC" id="3.-.-.-" evidence="3"/>
<dbReference type="Pfam" id="PF00144">
    <property type="entry name" value="Beta-lactamase"/>
    <property type="match status" value="1"/>
</dbReference>